<gene>
    <name evidence="9" type="ORF">OVA965_LOCUS8339</name>
    <name evidence="10" type="ORF">TMI583_LOCUS8335</name>
</gene>
<evidence type="ECO:0000256" key="2">
    <source>
        <dbReference type="ARBA" id="ARBA00005679"/>
    </source>
</evidence>
<dbReference type="GO" id="GO:0005576">
    <property type="term" value="C:extracellular region"/>
    <property type="evidence" value="ECO:0007669"/>
    <property type="project" value="UniProtKB-SubCell"/>
</dbReference>
<keyword evidence="5" id="KW-1015">Disulfide bond</keyword>
<feature type="domain" description="Saposin A-type" evidence="8">
    <location>
        <begin position="20"/>
        <end position="60"/>
    </location>
</feature>
<dbReference type="Proteomes" id="UP000682733">
    <property type="component" value="Unassembled WGS sequence"/>
</dbReference>
<dbReference type="PROSITE" id="PS51110">
    <property type="entry name" value="SAP_A"/>
    <property type="match status" value="1"/>
</dbReference>
<evidence type="ECO:0000313" key="11">
    <source>
        <dbReference type="Proteomes" id="UP000682733"/>
    </source>
</evidence>
<keyword evidence="6" id="KW-0325">Glycoprotein</keyword>
<feature type="signal peptide" evidence="7">
    <location>
        <begin position="1"/>
        <end position="19"/>
    </location>
</feature>
<dbReference type="InterPro" id="IPR004911">
    <property type="entry name" value="Interferon-induced_GILT"/>
</dbReference>
<dbReference type="AlphaFoldDB" id="A0A8S2HRJ4"/>
<protein>
    <recommendedName>
        <fullName evidence="8">Saposin A-type domain-containing protein</fullName>
    </recommendedName>
</protein>
<evidence type="ECO:0000256" key="5">
    <source>
        <dbReference type="ARBA" id="ARBA00023157"/>
    </source>
</evidence>
<sequence>MMHLFFTLVFISIVGHTATNNVDNSICIRSSSNWCQSYQTAKACGVLDQCKNYVWNYDNDRINFSLYYETLCPDCRQFIQTRKIKIQNFDDSIRYDKLCFIEVWNSYQAVLSIVNITFIPYGNAKELFRPETGLWQFYCQHGSSECLGNVIHACTIYFYPDIQQHLPFIYCTESTEGDVQEVAEECAKKSSVDIDKINACTHSKLGNGLEHTYALMTEALTPQHTFVPWVTINGEHTAEIQQAAETDLIGLICKTYKGSNIPDECKKR</sequence>
<dbReference type="PANTHER" id="PTHR13234">
    <property type="entry name" value="GAMMA-INTERFERON INDUCIBLE LYSOSOMAL THIOL REDUCTASE GILT"/>
    <property type="match status" value="1"/>
</dbReference>
<evidence type="ECO:0000256" key="4">
    <source>
        <dbReference type="ARBA" id="ARBA00022729"/>
    </source>
</evidence>
<comment type="caution">
    <text evidence="10">The sequence shown here is derived from an EMBL/GenBank/DDBJ whole genome shotgun (WGS) entry which is preliminary data.</text>
</comment>
<comment type="similarity">
    <text evidence="2">Belongs to the GILT family.</text>
</comment>
<dbReference type="Pfam" id="PF03227">
    <property type="entry name" value="GILT"/>
    <property type="match status" value="1"/>
</dbReference>
<accession>A0A8S2HRJ4</accession>
<dbReference type="Proteomes" id="UP000677228">
    <property type="component" value="Unassembled WGS sequence"/>
</dbReference>
<dbReference type="PANTHER" id="PTHR13234:SF8">
    <property type="entry name" value="GAMMA-INTERFERON-INDUCIBLE LYSOSOMAL THIOL REDUCTASE"/>
    <property type="match status" value="1"/>
</dbReference>
<evidence type="ECO:0000259" key="8">
    <source>
        <dbReference type="PROSITE" id="PS51110"/>
    </source>
</evidence>
<feature type="chain" id="PRO_5035646927" description="Saposin A-type domain-containing protein" evidence="7">
    <location>
        <begin position="20"/>
        <end position="268"/>
    </location>
</feature>
<dbReference type="Pfam" id="PF02199">
    <property type="entry name" value="SapA"/>
    <property type="match status" value="1"/>
</dbReference>
<keyword evidence="4 7" id="KW-0732">Signal</keyword>
<name>A0A8S2HRJ4_9BILA</name>
<organism evidence="10 11">
    <name type="scientific">Didymodactylos carnosus</name>
    <dbReference type="NCBI Taxonomy" id="1234261"/>
    <lineage>
        <taxon>Eukaryota</taxon>
        <taxon>Metazoa</taxon>
        <taxon>Spiralia</taxon>
        <taxon>Gnathifera</taxon>
        <taxon>Rotifera</taxon>
        <taxon>Eurotatoria</taxon>
        <taxon>Bdelloidea</taxon>
        <taxon>Philodinida</taxon>
        <taxon>Philodinidae</taxon>
        <taxon>Didymodactylos</taxon>
    </lineage>
</organism>
<dbReference type="InterPro" id="IPR003119">
    <property type="entry name" value="SAP_A"/>
</dbReference>
<evidence type="ECO:0000256" key="3">
    <source>
        <dbReference type="ARBA" id="ARBA00022525"/>
    </source>
</evidence>
<dbReference type="SMART" id="SM00162">
    <property type="entry name" value="SAPA"/>
    <property type="match status" value="1"/>
</dbReference>
<dbReference type="EMBL" id="CAJNOK010002792">
    <property type="protein sequence ID" value="CAF0875250.1"/>
    <property type="molecule type" value="Genomic_DNA"/>
</dbReference>
<dbReference type="EMBL" id="CAJOBA010002793">
    <property type="protein sequence ID" value="CAF3659751.1"/>
    <property type="molecule type" value="Genomic_DNA"/>
</dbReference>
<keyword evidence="3" id="KW-0964">Secreted</keyword>
<evidence type="ECO:0000313" key="10">
    <source>
        <dbReference type="EMBL" id="CAF3659751.1"/>
    </source>
</evidence>
<proteinExistence type="inferred from homology"/>
<dbReference type="GO" id="GO:0016671">
    <property type="term" value="F:oxidoreductase activity, acting on a sulfur group of donors, disulfide as acceptor"/>
    <property type="evidence" value="ECO:0007669"/>
    <property type="project" value="InterPro"/>
</dbReference>
<evidence type="ECO:0000313" key="9">
    <source>
        <dbReference type="EMBL" id="CAF0875250.1"/>
    </source>
</evidence>
<reference evidence="10" key="1">
    <citation type="submission" date="2021-02" db="EMBL/GenBank/DDBJ databases">
        <authorList>
            <person name="Nowell W R."/>
        </authorList>
    </citation>
    <scope>NUCLEOTIDE SEQUENCE</scope>
</reference>
<evidence type="ECO:0000256" key="1">
    <source>
        <dbReference type="ARBA" id="ARBA00004613"/>
    </source>
</evidence>
<comment type="subcellular location">
    <subcellularLocation>
        <location evidence="1">Secreted</location>
    </subcellularLocation>
</comment>
<evidence type="ECO:0000256" key="6">
    <source>
        <dbReference type="ARBA" id="ARBA00023180"/>
    </source>
</evidence>
<evidence type="ECO:0000256" key="7">
    <source>
        <dbReference type="SAM" id="SignalP"/>
    </source>
</evidence>